<keyword evidence="2" id="KW-1185">Reference proteome</keyword>
<evidence type="ECO:0000313" key="1">
    <source>
        <dbReference type="EMBL" id="KAF6172536.1"/>
    </source>
</evidence>
<dbReference type="EMBL" id="JACGCM010000427">
    <property type="protein sequence ID" value="KAF6172536.1"/>
    <property type="molecule type" value="Genomic_DNA"/>
</dbReference>
<sequence length="72" mass="8107">VQIVLQVESIGKVGYFRKKSSSTRGPSSRRAVNFYKYQKGKQGFPTQTDNFRALLRSGDIQSGGTTQKVFYI</sequence>
<dbReference type="Proteomes" id="UP000541444">
    <property type="component" value="Unassembled WGS sequence"/>
</dbReference>
<name>A0A7J7NZB6_9MAGN</name>
<organism evidence="1 2">
    <name type="scientific">Kingdonia uniflora</name>
    <dbReference type="NCBI Taxonomy" id="39325"/>
    <lineage>
        <taxon>Eukaryota</taxon>
        <taxon>Viridiplantae</taxon>
        <taxon>Streptophyta</taxon>
        <taxon>Embryophyta</taxon>
        <taxon>Tracheophyta</taxon>
        <taxon>Spermatophyta</taxon>
        <taxon>Magnoliopsida</taxon>
        <taxon>Ranunculales</taxon>
        <taxon>Circaeasteraceae</taxon>
        <taxon>Kingdonia</taxon>
    </lineage>
</organism>
<feature type="non-terminal residue" evidence="1">
    <location>
        <position position="72"/>
    </location>
</feature>
<accession>A0A7J7NZB6</accession>
<feature type="non-terminal residue" evidence="1">
    <location>
        <position position="1"/>
    </location>
</feature>
<protein>
    <submittedName>
        <fullName evidence="1">Uncharacterized protein</fullName>
    </submittedName>
</protein>
<proteinExistence type="predicted"/>
<gene>
    <name evidence="1" type="ORF">GIB67_007049</name>
</gene>
<evidence type="ECO:0000313" key="2">
    <source>
        <dbReference type="Proteomes" id="UP000541444"/>
    </source>
</evidence>
<dbReference type="AlphaFoldDB" id="A0A7J7NZB6"/>
<comment type="caution">
    <text evidence="1">The sequence shown here is derived from an EMBL/GenBank/DDBJ whole genome shotgun (WGS) entry which is preliminary data.</text>
</comment>
<reference evidence="1 2" key="1">
    <citation type="journal article" date="2020" name="IScience">
        <title>Genome Sequencing of the Endangered Kingdonia uniflora (Circaeasteraceae, Ranunculales) Reveals Potential Mechanisms of Evolutionary Specialization.</title>
        <authorList>
            <person name="Sun Y."/>
            <person name="Deng T."/>
            <person name="Zhang A."/>
            <person name="Moore M.J."/>
            <person name="Landis J.B."/>
            <person name="Lin N."/>
            <person name="Zhang H."/>
            <person name="Zhang X."/>
            <person name="Huang J."/>
            <person name="Zhang X."/>
            <person name="Sun H."/>
            <person name="Wang H."/>
        </authorList>
    </citation>
    <scope>NUCLEOTIDE SEQUENCE [LARGE SCALE GENOMIC DNA]</scope>
    <source>
        <strain evidence="1">TB1705</strain>
        <tissue evidence="1">Leaf</tissue>
    </source>
</reference>